<feature type="transmembrane region" description="Helical" evidence="6">
    <location>
        <begin position="169"/>
        <end position="193"/>
    </location>
</feature>
<accession>A0A6A6DVF2</accession>
<dbReference type="Proteomes" id="UP000800200">
    <property type="component" value="Unassembled WGS sequence"/>
</dbReference>
<reference evidence="8" key="1">
    <citation type="journal article" date="2020" name="Stud. Mycol.">
        <title>101 Dothideomycetes genomes: a test case for predicting lifestyles and emergence of pathogens.</title>
        <authorList>
            <person name="Haridas S."/>
            <person name="Albert R."/>
            <person name="Binder M."/>
            <person name="Bloem J."/>
            <person name="Labutti K."/>
            <person name="Salamov A."/>
            <person name="Andreopoulos B."/>
            <person name="Baker S."/>
            <person name="Barry K."/>
            <person name="Bills G."/>
            <person name="Bluhm B."/>
            <person name="Cannon C."/>
            <person name="Castanera R."/>
            <person name="Culley D."/>
            <person name="Daum C."/>
            <person name="Ezra D."/>
            <person name="Gonzalez J."/>
            <person name="Henrissat B."/>
            <person name="Kuo A."/>
            <person name="Liang C."/>
            <person name="Lipzen A."/>
            <person name="Lutzoni F."/>
            <person name="Magnuson J."/>
            <person name="Mondo S."/>
            <person name="Nolan M."/>
            <person name="Ohm R."/>
            <person name="Pangilinan J."/>
            <person name="Park H.-J."/>
            <person name="Ramirez L."/>
            <person name="Alfaro M."/>
            <person name="Sun H."/>
            <person name="Tritt A."/>
            <person name="Yoshinaga Y."/>
            <person name="Zwiers L.-H."/>
            <person name="Turgeon B."/>
            <person name="Goodwin S."/>
            <person name="Spatafora J."/>
            <person name="Crous P."/>
            <person name="Grigoriev I."/>
        </authorList>
    </citation>
    <scope>NUCLEOTIDE SEQUENCE</scope>
    <source>
        <strain evidence="8">CBS 207.26</strain>
    </source>
</reference>
<evidence type="ECO:0000256" key="5">
    <source>
        <dbReference type="ARBA" id="ARBA00023136"/>
    </source>
</evidence>
<dbReference type="GO" id="GO:0016020">
    <property type="term" value="C:membrane"/>
    <property type="evidence" value="ECO:0007669"/>
    <property type="project" value="UniProtKB-SubCell"/>
</dbReference>
<dbReference type="AlphaFoldDB" id="A0A6A6DVF2"/>
<proteinExistence type="predicted"/>
<dbReference type="Pfam" id="PF07690">
    <property type="entry name" value="MFS_1"/>
    <property type="match status" value="1"/>
</dbReference>
<evidence type="ECO:0000256" key="4">
    <source>
        <dbReference type="ARBA" id="ARBA00022989"/>
    </source>
</evidence>
<sequence length="511" mass="56379">LLAICRIGEPLVVTSIPLYMPAMLKSLKVPEQSVPYWASICISVYSVSLCLSAPIWGWAADRWGRRPTILLATLFQMISMVLFGFSRTLLWPVITSGFLGLASANSGTLRTTAAELVPWKELQPKAFGILPMVWNIGRSIIGPLLGGLLSNPASQYPRIFGANKFFSTFPWVLPNMVVCTLLLAGLVSGILFLEETLEISKGRQGLGLRKGKQTFAWIPLRLPNNPHTAIWERPRDIHGEIGQHLEYQVGLNDSGRLKYRIFTTRACLNLLAHALLVTHSMIYDEFLPIFMYTKRELVRSHLHTAMPRWLAIDGGLGLQSSQISAYFTISAIYAVAIQLTIFPLLARRFGTLGSFKVSSLIFPLIYVLVPFLVLLPPSKFMGRLAILALLLSKSTGTTISFPCSMILLSNSATSKRILGTLNGLATSTSALCRGVGALAFGTLFTLGLEKGSVVLPWWLLSIIAALGAVPLFWRIDPDEDKEKQGDERNLHLWNEDDLGSDEDAEVRLLNA</sequence>
<feature type="transmembrane region" description="Helical" evidence="6">
    <location>
        <begin position="266"/>
        <end position="283"/>
    </location>
</feature>
<feature type="transmembrane region" description="Helical" evidence="6">
    <location>
        <begin position="454"/>
        <end position="473"/>
    </location>
</feature>
<feature type="transmembrane region" description="Helical" evidence="6">
    <location>
        <begin position="323"/>
        <end position="345"/>
    </location>
</feature>
<evidence type="ECO:0000256" key="1">
    <source>
        <dbReference type="ARBA" id="ARBA00004141"/>
    </source>
</evidence>
<dbReference type="Gene3D" id="1.20.1250.20">
    <property type="entry name" value="MFS general substrate transporter like domains"/>
    <property type="match status" value="1"/>
</dbReference>
<dbReference type="PROSITE" id="PS50850">
    <property type="entry name" value="MFS"/>
    <property type="match status" value="1"/>
</dbReference>
<evidence type="ECO:0000256" key="2">
    <source>
        <dbReference type="ARBA" id="ARBA00022448"/>
    </source>
</evidence>
<dbReference type="PANTHER" id="PTHR23504:SF8">
    <property type="entry name" value="TRANSPORTER, PUTATIVE (AFU_ORTHOLOGUE AFUA_1G03730)-RELATED"/>
    <property type="match status" value="1"/>
</dbReference>
<keyword evidence="5 6" id="KW-0472">Membrane</keyword>
<dbReference type="InterPro" id="IPR011701">
    <property type="entry name" value="MFS"/>
</dbReference>
<dbReference type="PANTHER" id="PTHR23504">
    <property type="entry name" value="MAJOR FACILITATOR SUPERFAMILY DOMAIN-CONTAINING PROTEIN 10"/>
    <property type="match status" value="1"/>
</dbReference>
<keyword evidence="2" id="KW-0813">Transport</keyword>
<dbReference type="OrthoDB" id="419616at2759"/>
<dbReference type="InterPro" id="IPR036259">
    <property type="entry name" value="MFS_trans_sf"/>
</dbReference>
<evidence type="ECO:0000256" key="3">
    <source>
        <dbReference type="ARBA" id="ARBA00022692"/>
    </source>
</evidence>
<dbReference type="InterPro" id="IPR020846">
    <property type="entry name" value="MFS_dom"/>
</dbReference>
<gene>
    <name evidence="8" type="ORF">K469DRAFT_586311</name>
</gene>
<evidence type="ECO:0000313" key="8">
    <source>
        <dbReference type="EMBL" id="KAF2182342.1"/>
    </source>
</evidence>
<evidence type="ECO:0000259" key="7">
    <source>
        <dbReference type="PROSITE" id="PS50850"/>
    </source>
</evidence>
<comment type="subcellular location">
    <subcellularLocation>
        <location evidence="1">Membrane</location>
        <topology evidence="1">Multi-pass membrane protein</topology>
    </subcellularLocation>
</comment>
<feature type="transmembrane region" description="Helical" evidence="6">
    <location>
        <begin position="430"/>
        <end position="448"/>
    </location>
</feature>
<keyword evidence="4 6" id="KW-1133">Transmembrane helix</keyword>
<feature type="transmembrane region" description="Helical" evidence="6">
    <location>
        <begin position="36"/>
        <end position="56"/>
    </location>
</feature>
<evidence type="ECO:0000256" key="6">
    <source>
        <dbReference type="SAM" id="Phobius"/>
    </source>
</evidence>
<keyword evidence="9" id="KW-1185">Reference proteome</keyword>
<feature type="non-terminal residue" evidence="8">
    <location>
        <position position="1"/>
    </location>
</feature>
<feature type="domain" description="Major facilitator superfamily (MFS) profile" evidence="7">
    <location>
        <begin position="1"/>
        <end position="479"/>
    </location>
</feature>
<feature type="transmembrane region" description="Helical" evidence="6">
    <location>
        <begin position="384"/>
        <end position="409"/>
    </location>
</feature>
<protein>
    <submittedName>
        <fullName evidence="8">MFS general substrate transporter</fullName>
    </submittedName>
</protein>
<organism evidence="8 9">
    <name type="scientific">Zopfia rhizophila CBS 207.26</name>
    <dbReference type="NCBI Taxonomy" id="1314779"/>
    <lineage>
        <taxon>Eukaryota</taxon>
        <taxon>Fungi</taxon>
        <taxon>Dikarya</taxon>
        <taxon>Ascomycota</taxon>
        <taxon>Pezizomycotina</taxon>
        <taxon>Dothideomycetes</taxon>
        <taxon>Dothideomycetes incertae sedis</taxon>
        <taxon>Zopfiaceae</taxon>
        <taxon>Zopfia</taxon>
    </lineage>
</organism>
<feature type="transmembrane region" description="Helical" evidence="6">
    <location>
        <begin position="357"/>
        <end position="378"/>
    </location>
</feature>
<keyword evidence="3 6" id="KW-0812">Transmembrane</keyword>
<evidence type="ECO:0000313" key="9">
    <source>
        <dbReference type="Proteomes" id="UP000800200"/>
    </source>
</evidence>
<name>A0A6A6DVF2_9PEZI</name>
<feature type="transmembrane region" description="Helical" evidence="6">
    <location>
        <begin position="68"/>
        <end position="85"/>
    </location>
</feature>
<dbReference type="EMBL" id="ML994648">
    <property type="protein sequence ID" value="KAF2182342.1"/>
    <property type="molecule type" value="Genomic_DNA"/>
</dbReference>
<dbReference type="SUPFAM" id="SSF103473">
    <property type="entry name" value="MFS general substrate transporter"/>
    <property type="match status" value="1"/>
</dbReference>
<dbReference type="GO" id="GO:0022857">
    <property type="term" value="F:transmembrane transporter activity"/>
    <property type="evidence" value="ECO:0007669"/>
    <property type="project" value="InterPro"/>
</dbReference>